<reference evidence="2" key="1">
    <citation type="journal article" date="2022" name="Mol. Ecol. Resour.">
        <title>The genomes of chicory, endive, great burdock and yacon provide insights into Asteraceae palaeo-polyploidization history and plant inulin production.</title>
        <authorList>
            <person name="Fan W."/>
            <person name="Wang S."/>
            <person name="Wang H."/>
            <person name="Wang A."/>
            <person name="Jiang F."/>
            <person name="Liu H."/>
            <person name="Zhao H."/>
            <person name="Xu D."/>
            <person name="Zhang Y."/>
        </authorList>
    </citation>
    <scope>NUCLEOTIDE SEQUENCE [LARGE SCALE GENOMIC DNA]</scope>
    <source>
        <strain evidence="2">cv. Punajuju</strain>
    </source>
</reference>
<proteinExistence type="predicted"/>
<evidence type="ECO:0000313" key="2">
    <source>
        <dbReference type="Proteomes" id="UP001055811"/>
    </source>
</evidence>
<name>A0ACB9G708_CICIN</name>
<organism evidence="1 2">
    <name type="scientific">Cichorium intybus</name>
    <name type="common">Chicory</name>
    <dbReference type="NCBI Taxonomy" id="13427"/>
    <lineage>
        <taxon>Eukaryota</taxon>
        <taxon>Viridiplantae</taxon>
        <taxon>Streptophyta</taxon>
        <taxon>Embryophyta</taxon>
        <taxon>Tracheophyta</taxon>
        <taxon>Spermatophyta</taxon>
        <taxon>Magnoliopsida</taxon>
        <taxon>eudicotyledons</taxon>
        <taxon>Gunneridae</taxon>
        <taxon>Pentapetalae</taxon>
        <taxon>asterids</taxon>
        <taxon>campanulids</taxon>
        <taxon>Asterales</taxon>
        <taxon>Asteraceae</taxon>
        <taxon>Cichorioideae</taxon>
        <taxon>Cichorieae</taxon>
        <taxon>Cichoriinae</taxon>
        <taxon>Cichorium</taxon>
    </lineage>
</organism>
<dbReference type="EMBL" id="CM042010">
    <property type="protein sequence ID" value="KAI3779294.1"/>
    <property type="molecule type" value="Genomic_DNA"/>
</dbReference>
<evidence type="ECO:0000313" key="1">
    <source>
        <dbReference type="EMBL" id="KAI3779294.1"/>
    </source>
</evidence>
<protein>
    <submittedName>
        <fullName evidence="1">Uncharacterized protein</fullName>
    </submittedName>
</protein>
<gene>
    <name evidence="1" type="ORF">L2E82_08953</name>
</gene>
<accession>A0ACB9G708</accession>
<keyword evidence="2" id="KW-1185">Reference proteome</keyword>
<reference evidence="1 2" key="2">
    <citation type="journal article" date="2022" name="Mol. Ecol. Resour.">
        <title>The genomes of chicory, endive, great burdock and yacon provide insights into Asteraceae paleo-polyploidization history and plant inulin production.</title>
        <authorList>
            <person name="Fan W."/>
            <person name="Wang S."/>
            <person name="Wang H."/>
            <person name="Wang A."/>
            <person name="Jiang F."/>
            <person name="Liu H."/>
            <person name="Zhao H."/>
            <person name="Xu D."/>
            <person name="Zhang Y."/>
        </authorList>
    </citation>
    <scope>NUCLEOTIDE SEQUENCE [LARGE SCALE GENOMIC DNA]</scope>
    <source>
        <strain evidence="2">cv. Punajuju</strain>
        <tissue evidence="1">Leaves</tissue>
    </source>
</reference>
<dbReference type="Proteomes" id="UP001055811">
    <property type="component" value="Linkage Group LG02"/>
</dbReference>
<sequence length="173" mass="20001">MEEEESREFFKHDISNDEEECYGENTTVHMENKTNQLQQENSVEQQKKSWAEVVESEPFNDKHQKTSCTCSDASVNLGNNQPNNSSNKINSKEKNNNTFRKVSKLSFSTESNLNGQKMIDMLLSLQAEMDGQNVIDKMEKFIQIGEMLGYDMRECTETKDQLASRIERIEVNQ</sequence>
<comment type="caution">
    <text evidence="1">The sequence shown here is derived from an EMBL/GenBank/DDBJ whole genome shotgun (WGS) entry which is preliminary data.</text>
</comment>